<comment type="caution">
    <text evidence="3">The sequence shown here is derived from an EMBL/GenBank/DDBJ whole genome shotgun (WGS) entry which is preliminary data.</text>
</comment>
<evidence type="ECO:0000313" key="4">
    <source>
        <dbReference type="Proteomes" id="UP000295172"/>
    </source>
</evidence>
<dbReference type="EMBL" id="SMKR01000281">
    <property type="protein sequence ID" value="TDD13144.1"/>
    <property type="molecule type" value="Genomic_DNA"/>
</dbReference>
<feature type="transmembrane region" description="Helical" evidence="2">
    <location>
        <begin position="29"/>
        <end position="49"/>
    </location>
</feature>
<organism evidence="3 4">
    <name type="scientific">Kribbella turkmenica</name>
    <dbReference type="NCBI Taxonomy" id="2530375"/>
    <lineage>
        <taxon>Bacteria</taxon>
        <taxon>Bacillati</taxon>
        <taxon>Actinomycetota</taxon>
        <taxon>Actinomycetes</taxon>
        <taxon>Propionibacteriales</taxon>
        <taxon>Kribbellaceae</taxon>
        <taxon>Kribbella</taxon>
    </lineage>
</organism>
<keyword evidence="2" id="KW-0812">Transmembrane</keyword>
<name>A0A4R4WB38_9ACTN</name>
<proteinExistence type="predicted"/>
<keyword evidence="2" id="KW-0472">Membrane</keyword>
<gene>
    <name evidence="3" type="ORF">E1218_34895</name>
</gene>
<sequence length="59" mass="6057">MTASSTQPHELGHRLSGKLGPLKPKLRGWLHAGTFPLATAAGIVLICLAPGASARWAAA</sequence>
<evidence type="ECO:0000256" key="1">
    <source>
        <dbReference type="SAM" id="MobiDB-lite"/>
    </source>
</evidence>
<dbReference type="Proteomes" id="UP000295172">
    <property type="component" value="Unassembled WGS sequence"/>
</dbReference>
<accession>A0A4R4WB38</accession>
<keyword evidence="2" id="KW-1133">Transmembrane helix</keyword>
<protein>
    <submittedName>
        <fullName evidence="3">Hemolysin III family protein</fullName>
    </submittedName>
</protein>
<feature type="region of interest" description="Disordered" evidence="1">
    <location>
        <begin position="1"/>
        <end position="21"/>
    </location>
</feature>
<dbReference type="AlphaFoldDB" id="A0A4R4WB38"/>
<evidence type="ECO:0000313" key="3">
    <source>
        <dbReference type="EMBL" id="TDD13144.1"/>
    </source>
</evidence>
<keyword evidence="4" id="KW-1185">Reference proteome</keyword>
<feature type="non-terminal residue" evidence="3">
    <location>
        <position position="59"/>
    </location>
</feature>
<reference evidence="3 4" key="1">
    <citation type="submission" date="2019-02" db="EMBL/GenBank/DDBJ databases">
        <title>Draft genome sequences of novel Actinobacteria.</title>
        <authorList>
            <person name="Sahin N."/>
            <person name="Ay H."/>
            <person name="Saygin H."/>
        </authorList>
    </citation>
    <scope>NUCLEOTIDE SEQUENCE [LARGE SCALE GENOMIC DNA]</scope>
    <source>
        <strain evidence="3 4">16K104</strain>
    </source>
</reference>
<evidence type="ECO:0000256" key="2">
    <source>
        <dbReference type="SAM" id="Phobius"/>
    </source>
</evidence>